<evidence type="ECO:0000256" key="1">
    <source>
        <dbReference type="ARBA" id="ARBA00022448"/>
    </source>
</evidence>
<keyword evidence="1" id="KW-0813">Transport</keyword>
<dbReference type="GO" id="GO:0005524">
    <property type="term" value="F:ATP binding"/>
    <property type="evidence" value="ECO:0007669"/>
    <property type="project" value="UniProtKB-KW"/>
</dbReference>
<dbReference type="PROSITE" id="PS00211">
    <property type="entry name" value="ABC_TRANSPORTER_1"/>
    <property type="match status" value="1"/>
</dbReference>
<dbReference type="PROSITE" id="PS51866">
    <property type="entry name" value="MOP"/>
    <property type="match status" value="1"/>
</dbReference>
<dbReference type="InterPro" id="IPR003593">
    <property type="entry name" value="AAA+_ATPase"/>
</dbReference>
<protein>
    <submittedName>
        <fullName evidence="12">Molybdenum ABC transporter ATP-binding protein ModC</fullName>
        <ecNumber evidence="12">3.6.3.29</ecNumber>
    </submittedName>
</protein>
<keyword evidence="4" id="KW-0997">Cell inner membrane</keyword>
<dbReference type="InterPro" id="IPR003439">
    <property type="entry name" value="ABC_transporter-like_ATP-bd"/>
</dbReference>
<evidence type="ECO:0000256" key="6">
    <source>
        <dbReference type="ARBA" id="ARBA00022840"/>
    </source>
</evidence>
<dbReference type="InterPro" id="IPR011868">
    <property type="entry name" value="ModC_ABC_ATP-bd"/>
</dbReference>
<name>A0A430KS80_9GAMM</name>
<dbReference type="RefSeq" id="WP_126157968.1">
    <property type="nucleotide sequence ID" value="NZ_RQXW01000005.1"/>
</dbReference>
<keyword evidence="7" id="KW-1278">Translocase</keyword>
<evidence type="ECO:0000256" key="7">
    <source>
        <dbReference type="ARBA" id="ARBA00022967"/>
    </source>
</evidence>
<keyword evidence="8" id="KW-0472">Membrane</keyword>
<evidence type="ECO:0000256" key="4">
    <source>
        <dbReference type="ARBA" id="ARBA00022519"/>
    </source>
</evidence>
<feature type="domain" description="Mop" evidence="11">
    <location>
        <begin position="291"/>
        <end position="358"/>
    </location>
</feature>
<sequence>MTLQITLEKQLGEINLDIDLNLQETGITALFGRSGAGKTSIINLIAGLEKPDAGKILIGDRVVFDAARNINLPPQKRQIGYVFQGSRLFPHYTVKGNLNYGRRHKDPESLNTIAELLGIEQLLHRYPAALSGGEQQRVAIGRALLSNPAMLLMDEPLASLDEPRKKELFPYIEQLAKEINIPIIYVSHSLDELLRLADQMVLIDQGRVIRHGEVADIWNSEAMLPWQPEQDISVILEACIREHSSRYSMSCLALGDRLSLWTPFIDAPVASRVRMRIHARDISLVRQPAEQSSIRNVIPVSVVDMTSTDNTSACLITLRAGQHILKSSISRWAAEELAIHPGEQLFAQIKGGSISRNDQVANLQPSNAFLIAR</sequence>
<keyword evidence="12" id="KW-0378">Hydrolase</keyword>
<dbReference type="Proteomes" id="UP000283087">
    <property type="component" value="Unassembled WGS sequence"/>
</dbReference>
<comment type="caution">
    <text evidence="12">The sequence shown here is derived from an EMBL/GenBank/DDBJ whole genome shotgun (WGS) entry which is preliminary data.</text>
</comment>
<keyword evidence="3 9" id="KW-0500">Molybdenum</keyword>
<dbReference type="Pfam" id="PF03459">
    <property type="entry name" value="TOBE"/>
    <property type="match status" value="1"/>
</dbReference>
<dbReference type="InterPro" id="IPR027417">
    <property type="entry name" value="P-loop_NTPase"/>
</dbReference>
<feature type="domain" description="ABC transporter" evidence="10">
    <location>
        <begin position="1"/>
        <end position="230"/>
    </location>
</feature>
<evidence type="ECO:0000313" key="13">
    <source>
        <dbReference type="Proteomes" id="UP000283087"/>
    </source>
</evidence>
<dbReference type="PANTHER" id="PTHR43514:SF4">
    <property type="entry name" value="ABC TRANSPORTER I FAMILY MEMBER 10"/>
    <property type="match status" value="1"/>
</dbReference>
<dbReference type="InterPro" id="IPR008995">
    <property type="entry name" value="Mo/tungstate-bd_C_term_dom"/>
</dbReference>
<organism evidence="12 13">
    <name type="scientific">Amphritea opalescens</name>
    <dbReference type="NCBI Taxonomy" id="2490544"/>
    <lineage>
        <taxon>Bacteria</taxon>
        <taxon>Pseudomonadati</taxon>
        <taxon>Pseudomonadota</taxon>
        <taxon>Gammaproteobacteria</taxon>
        <taxon>Oceanospirillales</taxon>
        <taxon>Oceanospirillaceae</taxon>
        <taxon>Amphritea</taxon>
    </lineage>
</organism>
<gene>
    <name evidence="12" type="primary">modC</name>
    <name evidence="12" type="ORF">EH243_07170</name>
</gene>
<dbReference type="PANTHER" id="PTHR43514">
    <property type="entry name" value="ABC TRANSPORTER I FAMILY MEMBER 10"/>
    <property type="match status" value="1"/>
</dbReference>
<evidence type="ECO:0000259" key="11">
    <source>
        <dbReference type="PROSITE" id="PS51866"/>
    </source>
</evidence>
<proteinExistence type="predicted"/>
<keyword evidence="2" id="KW-1003">Cell membrane</keyword>
<dbReference type="PROSITE" id="PS50893">
    <property type="entry name" value="ABC_TRANSPORTER_2"/>
    <property type="match status" value="1"/>
</dbReference>
<dbReference type="Pfam" id="PF00005">
    <property type="entry name" value="ABC_tran"/>
    <property type="match status" value="1"/>
</dbReference>
<dbReference type="InterPro" id="IPR017871">
    <property type="entry name" value="ABC_transporter-like_CS"/>
</dbReference>
<evidence type="ECO:0000256" key="8">
    <source>
        <dbReference type="ARBA" id="ARBA00023136"/>
    </source>
</evidence>
<dbReference type="InterPro" id="IPR005116">
    <property type="entry name" value="Transp-assoc_OB_typ1"/>
</dbReference>
<dbReference type="GO" id="GO:0015098">
    <property type="term" value="F:molybdate ion transmembrane transporter activity"/>
    <property type="evidence" value="ECO:0007669"/>
    <property type="project" value="InterPro"/>
</dbReference>
<dbReference type="NCBIfam" id="NF008355">
    <property type="entry name" value="PRK11144.1"/>
    <property type="match status" value="1"/>
</dbReference>
<dbReference type="FunFam" id="3.40.50.300:FF:000634">
    <property type="entry name" value="Molybdenum import ATP-binding protein ModC"/>
    <property type="match status" value="1"/>
</dbReference>
<dbReference type="SMART" id="SM00382">
    <property type="entry name" value="AAA"/>
    <property type="match status" value="1"/>
</dbReference>
<keyword evidence="13" id="KW-1185">Reference proteome</keyword>
<evidence type="ECO:0000256" key="3">
    <source>
        <dbReference type="ARBA" id="ARBA00022505"/>
    </source>
</evidence>
<dbReference type="SUPFAM" id="SSF52540">
    <property type="entry name" value="P-loop containing nucleoside triphosphate hydrolases"/>
    <property type="match status" value="1"/>
</dbReference>
<dbReference type="GO" id="GO:0016887">
    <property type="term" value="F:ATP hydrolysis activity"/>
    <property type="evidence" value="ECO:0007669"/>
    <property type="project" value="InterPro"/>
</dbReference>
<dbReference type="OrthoDB" id="9802264at2"/>
<reference evidence="12 13" key="1">
    <citation type="submission" date="2018-11" db="EMBL/GenBank/DDBJ databases">
        <title>The draft genome sequence of Amphritea opalescens ANRC-JH13T.</title>
        <authorList>
            <person name="Fang Z."/>
            <person name="Zhang Y."/>
            <person name="Han X."/>
        </authorList>
    </citation>
    <scope>NUCLEOTIDE SEQUENCE [LARGE SCALE GENOMIC DNA]</scope>
    <source>
        <strain evidence="12 13">ANRC-JH13</strain>
    </source>
</reference>
<dbReference type="AlphaFoldDB" id="A0A430KS80"/>
<dbReference type="Gene3D" id="3.40.50.300">
    <property type="entry name" value="P-loop containing nucleotide triphosphate hydrolases"/>
    <property type="match status" value="1"/>
</dbReference>
<dbReference type="SUPFAM" id="SSF50331">
    <property type="entry name" value="MOP-like"/>
    <property type="match status" value="1"/>
</dbReference>
<evidence type="ECO:0000313" key="12">
    <source>
        <dbReference type="EMBL" id="RTE66369.1"/>
    </source>
</evidence>
<dbReference type="EMBL" id="RQXW01000005">
    <property type="protein sequence ID" value="RTE66369.1"/>
    <property type="molecule type" value="Genomic_DNA"/>
</dbReference>
<dbReference type="InterPro" id="IPR050334">
    <property type="entry name" value="Molybdenum_import_ModC"/>
</dbReference>
<dbReference type="GO" id="GO:0140359">
    <property type="term" value="F:ABC-type transporter activity"/>
    <property type="evidence" value="ECO:0007669"/>
    <property type="project" value="InterPro"/>
</dbReference>
<keyword evidence="6 12" id="KW-0067">ATP-binding</keyword>
<evidence type="ECO:0000259" key="10">
    <source>
        <dbReference type="PROSITE" id="PS50893"/>
    </source>
</evidence>
<dbReference type="NCBIfam" id="TIGR02142">
    <property type="entry name" value="modC_ABC"/>
    <property type="match status" value="1"/>
</dbReference>
<evidence type="ECO:0000256" key="2">
    <source>
        <dbReference type="ARBA" id="ARBA00022475"/>
    </source>
</evidence>
<keyword evidence="5" id="KW-0547">Nucleotide-binding</keyword>
<dbReference type="InterPro" id="IPR004606">
    <property type="entry name" value="Mop_domain"/>
</dbReference>
<dbReference type="EC" id="3.6.3.29" evidence="12"/>
<accession>A0A430KS80</accession>
<dbReference type="Gene3D" id="2.40.50.100">
    <property type="match status" value="1"/>
</dbReference>
<evidence type="ECO:0000256" key="9">
    <source>
        <dbReference type="PROSITE-ProRule" id="PRU01213"/>
    </source>
</evidence>
<dbReference type="GO" id="GO:0016020">
    <property type="term" value="C:membrane"/>
    <property type="evidence" value="ECO:0007669"/>
    <property type="project" value="InterPro"/>
</dbReference>
<evidence type="ECO:0000256" key="5">
    <source>
        <dbReference type="ARBA" id="ARBA00022741"/>
    </source>
</evidence>